<keyword evidence="3 7" id="KW-1133">Transmembrane helix</keyword>
<dbReference type="PANTHER" id="PTHR12297">
    <property type="entry name" value="HYPOXIA-INDUCBILE GENE 1 HIG1 -RELATED"/>
    <property type="match status" value="1"/>
</dbReference>
<dbReference type="GO" id="GO:0097250">
    <property type="term" value="P:mitochondrial respirasome assembly"/>
    <property type="evidence" value="ECO:0007669"/>
    <property type="project" value="TreeGrafter"/>
</dbReference>
<keyword evidence="4" id="KW-0496">Mitochondrion</keyword>
<evidence type="ECO:0000256" key="3">
    <source>
        <dbReference type="ARBA" id="ARBA00022989"/>
    </source>
</evidence>
<feature type="region of interest" description="Disordered" evidence="6">
    <location>
        <begin position="112"/>
        <end position="230"/>
    </location>
</feature>
<name>A0A0C3QP19_9AGAM</name>
<dbReference type="OrthoDB" id="6604018at2759"/>
<dbReference type="PROSITE" id="PS51503">
    <property type="entry name" value="HIG1"/>
    <property type="match status" value="1"/>
</dbReference>
<feature type="compositionally biased region" description="Basic and acidic residues" evidence="6">
    <location>
        <begin position="181"/>
        <end position="192"/>
    </location>
</feature>
<evidence type="ECO:0000256" key="4">
    <source>
        <dbReference type="ARBA" id="ARBA00023128"/>
    </source>
</evidence>
<feature type="compositionally biased region" description="Low complexity" evidence="6">
    <location>
        <begin position="141"/>
        <end position="167"/>
    </location>
</feature>
<evidence type="ECO:0000256" key="7">
    <source>
        <dbReference type="SAM" id="Phobius"/>
    </source>
</evidence>
<keyword evidence="5 7" id="KW-0472">Membrane</keyword>
<evidence type="ECO:0000313" key="10">
    <source>
        <dbReference type="Proteomes" id="UP000054248"/>
    </source>
</evidence>
<feature type="compositionally biased region" description="Pro residues" evidence="6">
    <location>
        <begin position="204"/>
        <end position="213"/>
    </location>
</feature>
<accession>A0A0C3QP19</accession>
<dbReference type="EMBL" id="KN822977">
    <property type="protein sequence ID" value="KIO29926.1"/>
    <property type="molecule type" value="Genomic_DNA"/>
</dbReference>
<dbReference type="InterPro" id="IPR007667">
    <property type="entry name" value="Hypoxia_induced_domain"/>
</dbReference>
<reference evidence="9 10" key="1">
    <citation type="submission" date="2014-04" db="EMBL/GenBank/DDBJ databases">
        <authorList>
            <consortium name="DOE Joint Genome Institute"/>
            <person name="Kuo A."/>
            <person name="Girlanda M."/>
            <person name="Perotto S."/>
            <person name="Kohler A."/>
            <person name="Nagy L.G."/>
            <person name="Floudas D."/>
            <person name="Copeland A."/>
            <person name="Barry K.W."/>
            <person name="Cichocki N."/>
            <person name="Veneault-Fourrey C."/>
            <person name="LaButti K."/>
            <person name="Lindquist E.A."/>
            <person name="Lipzen A."/>
            <person name="Lundell T."/>
            <person name="Morin E."/>
            <person name="Murat C."/>
            <person name="Sun H."/>
            <person name="Tunlid A."/>
            <person name="Henrissat B."/>
            <person name="Grigoriev I.V."/>
            <person name="Hibbett D.S."/>
            <person name="Martin F."/>
            <person name="Nordberg H.P."/>
            <person name="Cantor M.N."/>
            <person name="Hua S.X."/>
        </authorList>
    </citation>
    <scope>NUCLEOTIDE SEQUENCE [LARGE SCALE GENOMIC DNA]</scope>
    <source>
        <strain evidence="9 10">MUT 4182</strain>
    </source>
</reference>
<gene>
    <name evidence="9" type="ORF">M407DRAFT_242437</name>
</gene>
<evidence type="ECO:0000313" key="9">
    <source>
        <dbReference type="EMBL" id="KIO29926.1"/>
    </source>
</evidence>
<protein>
    <recommendedName>
        <fullName evidence="8">HIG1 domain-containing protein</fullName>
    </recommendedName>
</protein>
<dbReference type="STRING" id="1051891.A0A0C3QP19"/>
<reference evidence="10" key="2">
    <citation type="submission" date="2015-01" db="EMBL/GenBank/DDBJ databases">
        <title>Evolutionary Origins and Diversification of the Mycorrhizal Mutualists.</title>
        <authorList>
            <consortium name="DOE Joint Genome Institute"/>
            <consortium name="Mycorrhizal Genomics Consortium"/>
            <person name="Kohler A."/>
            <person name="Kuo A."/>
            <person name="Nagy L.G."/>
            <person name="Floudas D."/>
            <person name="Copeland A."/>
            <person name="Barry K.W."/>
            <person name="Cichocki N."/>
            <person name="Veneault-Fourrey C."/>
            <person name="LaButti K."/>
            <person name="Lindquist E.A."/>
            <person name="Lipzen A."/>
            <person name="Lundell T."/>
            <person name="Morin E."/>
            <person name="Murat C."/>
            <person name="Riley R."/>
            <person name="Ohm R."/>
            <person name="Sun H."/>
            <person name="Tunlid A."/>
            <person name="Henrissat B."/>
            <person name="Grigoriev I.V."/>
            <person name="Hibbett D.S."/>
            <person name="Martin F."/>
        </authorList>
    </citation>
    <scope>NUCLEOTIDE SEQUENCE [LARGE SCALE GENOMIC DNA]</scope>
    <source>
        <strain evidence="10">MUT 4182</strain>
    </source>
</reference>
<evidence type="ECO:0000256" key="2">
    <source>
        <dbReference type="ARBA" id="ARBA00022692"/>
    </source>
</evidence>
<proteinExistence type="predicted"/>
<dbReference type="InterPro" id="IPR050355">
    <property type="entry name" value="RCF1"/>
</dbReference>
<keyword evidence="10" id="KW-1185">Reference proteome</keyword>
<feature type="transmembrane region" description="Helical" evidence="7">
    <location>
        <begin position="67"/>
        <end position="88"/>
    </location>
</feature>
<feature type="transmembrane region" description="Helical" evidence="7">
    <location>
        <begin position="36"/>
        <end position="55"/>
    </location>
</feature>
<dbReference type="Proteomes" id="UP000054248">
    <property type="component" value="Unassembled WGS sequence"/>
</dbReference>
<dbReference type="Gene3D" id="6.10.140.1320">
    <property type="match status" value="1"/>
</dbReference>
<dbReference type="AlphaFoldDB" id="A0A0C3QP19"/>
<dbReference type="PANTHER" id="PTHR12297:SF3">
    <property type="entry name" value="HIG1 DOMAIN FAMILY MEMBER 1A"/>
    <property type="match status" value="1"/>
</dbReference>
<feature type="compositionally biased region" description="Low complexity" evidence="6">
    <location>
        <begin position="118"/>
        <end position="132"/>
    </location>
</feature>
<dbReference type="GO" id="GO:0031966">
    <property type="term" value="C:mitochondrial membrane"/>
    <property type="evidence" value="ECO:0007669"/>
    <property type="project" value="UniProtKB-SubCell"/>
</dbReference>
<evidence type="ECO:0000256" key="6">
    <source>
        <dbReference type="SAM" id="MobiDB-lite"/>
    </source>
</evidence>
<organism evidence="9 10">
    <name type="scientific">Tulasnella calospora MUT 4182</name>
    <dbReference type="NCBI Taxonomy" id="1051891"/>
    <lineage>
        <taxon>Eukaryota</taxon>
        <taxon>Fungi</taxon>
        <taxon>Dikarya</taxon>
        <taxon>Basidiomycota</taxon>
        <taxon>Agaricomycotina</taxon>
        <taxon>Agaricomycetes</taxon>
        <taxon>Cantharellales</taxon>
        <taxon>Tulasnellaceae</taxon>
        <taxon>Tulasnella</taxon>
    </lineage>
</organism>
<evidence type="ECO:0000256" key="5">
    <source>
        <dbReference type="ARBA" id="ARBA00023136"/>
    </source>
</evidence>
<evidence type="ECO:0000256" key="1">
    <source>
        <dbReference type="ARBA" id="ARBA00004325"/>
    </source>
</evidence>
<keyword evidence="2 7" id="KW-0812">Transmembrane</keyword>
<dbReference type="HOGENOM" id="CLU_1205546_0_0_1"/>
<evidence type="ECO:0000259" key="8">
    <source>
        <dbReference type="PROSITE" id="PS51503"/>
    </source>
</evidence>
<feature type="domain" description="HIG1" evidence="8">
    <location>
        <begin position="8"/>
        <end position="99"/>
    </location>
</feature>
<sequence>MASQVPVGPPPEGIKEGVDFNTFFQRGLDKCKQQPLVPLGAVITVWSLLGAVREFKRGNSQNVNRYLRFRVVAQGATVAAMLIGSVIYEKSIREQKEAEEKQERERMLSILDSVGDGSPSSQPVPAPVVEAAPQPPPLAAPTPASTILPVADPTSVSSSASPESPTENKPKQTRYVGSNDQWREYFNKKNAERAAASEGAHPSTPVPPPPPPELQQQPEKSSGGWFSWRK</sequence>
<dbReference type="Pfam" id="PF04588">
    <property type="entry name" value="HIG_1_N"/>
    <property type="match status" value="1"/>
</dbReference>
<comment type="subcellular location">
    <subcellularLocation>
        <location evidence="1">Mitochondrion membrane</location>
    </subcellularLocation>
</comment>